<proteinExistence type="predicted"/>
<feature type="compositionally biased region" description="Basic and acidic residues" evidence="1">
    <location>
        <begin position="13"/>
        <end position="23"/>
    </location>
</feature>
<name>A0A2Z7AMF5_9LAMI</name>
<accession>A0A2Z7AMF5</accession>
<dbReference type="Proteomes" id="UP000250235">
    <property type="component" value="Unassembled WGS sequence"/>
</dbReference>
<reference evidence="2 3" key="1">
    <citation type="journal article" date="2015" name="Proc. Natl. Acad. Sci. U.S.A.">
        <title>The resurrection genome of Boea hygrometrica: A blueprint for survival of dehydration.</title>
        <authorList>
            <person name="Xiao L."/>
            <person name="Yang G."/>
            <person name="Zhang L."/>
            <person name="Yang X."/>
            <person name="Zhao S."/>
            <person name="Ji Z."/>
            <person name="Zhou Q."/>
            <person name="Hu M."/>
            <person name="Wang Y."/>
            <person name="Chen M."/>
            <person name="Xu Y."/>
            <person name="Jin H."/>
            <person name="Xiao X."/>
            <person name="Hu G."/>
            <person name="Bao F."/>
            <person name="Hu Y."/>
            <person name="Wan P."/>
            <person name="Li L."/>
            <person name="Deng X."/>
            <person name="Kuang T."/>
            <person name="Xiang C."/>
            <person name="Zhu J.K."/>
            <person name="Oliver M.J."/>
            <person name="He Y."/>
        </authorList>
    </citation>
    <scope>NUCLEOTIDE SEQUENCE [LARGE SCALE GENOMIC DNA]</scope>
    <source>
        <strain evidence="3">cv. XS01</strain>
    </source>
</reference>
<keyword evidence="3" id="KW-1185">Reference proteome</keyword>
<feature type="region of interest" description="Disordered" evidence="1">
    <location>
        <begin position="1"/>
        <end position="35"/>
    </location>
</feature>
<evidence type="ECO:0000313" key="3">
    <source>
        <dbReference type="Proteomes" id="UP000250235"/>
    </source>
</evidence>
<feature type="region of interest" description="Disordered" evidence="1">
    <location>
        <begin position="160"/>
        <end position="184"/>
    </location>
</feature>
<gene>
    <name evidence="2" type="ORF">F511_39945</name>
</gene>
<evidence type="ECO:0000256" key="1">
    <source>
        <dbReference type="SAM" id="MobiDB-lite"/>
    </source>
</evidence>
<dbReference type="EMBL" id="KV014011">
    <property type="protein sequence ID" value="KZV22893.1"/>
    <property type="molecule type" value="Genomic_DNA"/>
</dbReference>
<evidence type="ECO:0000313" key="2">
    <source>
        <dbReference type="EMBL" id="KZV22893.1"/>
    </source>
</evidence>
<organism evidence="2 3">
    <name type="scientific">Dorcoceras hygrometricum</name>
    <dbReference type="NCBI Taxonomy" id="472368"/>
    <lineage>
        <taxon>Eukaryota</taxon>
        <taxon>Viridiplantae</taxon>
        <taxon>Streptophyta</taxon>
        <taxon>Embryophyta</taxon>
        <taxon>Tracheophyta</taxon>
        <taxon>Spermatophyta</taxon>
        <taxon>Magnoliopsida</taxon>
        <taxon>eudicotyledons</taxon>
        <taxon>Gunneridae</taxon>
        <taxon>Pentapetalae</taxon>
        <taxon>asterids</taxon>
        <taxon>lamiids</taxon>
        <taxon>Lamiales</taxon>
        <taxon>Gesneriaceae</taxon>
        <taxon>Didymocarpoideae</taxon>
        <taxon>Trichosporeae</taxon>
        <taxon>Loxocarpinae</taxon>
        <taxon>Dorcoceras</taxon>
    </lineage>
</organism>
<feature type="compositionally biased region" description="Polar residues" evidence="1">
    <location>
        <begin position="1"/>
        <end position="11"/>
    </location>
</feature>
<sequence length="184" mass="20714">MTSAVTSSFSRKLSADEKRSEREKRRRRGGNPVASYCSPAVDSADALCVDIQQSQDTSRKLQYIQTQATAHPVVSYNEPAVAIHPVASFAYPVDIESSRKKADVVESYNPDERYPVAVFEDSAEAQKAIYAKAAPFKNVDERTSVREVVKPESCCRTEKKINRRQQQRENESEVKLSITIRERA</sequence>
<protein>
    <submittedName>
        <fullName evidence="2">Cation/H(+) antiporter 19-like</fullName>
    </submittedName>
</protein>
<dbReference type="AlphaFoldDB" id="A0A2Z7AMF5"/>